<accession>A0A452UP18</accession>
<evidence type="ECO:0000313" key="5">
    <source>
        <dbReference type="Ensembl" id="ENSUMAP00000022774"/>
    </source>
</evidence>
<dbReference type="Ensembl" id="ENSUMAT00000026992.1">
    <property type="protein sequence ID" value="ENSUMAP00000022774.1"/>
    <property type="gene ID" value="ENSUMAG00000016632.1"/>
</dbReference>
<comment type="subunit">
    <text evidence="4">Interacts with hair keratins.</text>
</comment>
<dbReference type="GeneTree" id="ENSGT00390000001157"/>
<dbReference type="PANTHER" id="PTHR23260">
    <property type="entry name" value="KERATIN ASSOCIATED PROTEIN 3-3-RELATED"/>
    <property type="match status" value="1"/>
</dbReference>
<gene>
    <name evidence="5" type="primary">KRTAP24-1</name>
</gene>
<dbReference type="InterPro" id="IPR007951">
    <property type="entry name" value="KRTAP_PMG"/>
</dbReference>
<evidence type="ECO:0000256" key="2">
    <source>
        <dbReference type="ARBA" id="ARBA00022744"/>
    </source>
</evidence>
<evidence type="ECO:0000256" key="3">
    <source>
        <dbReference type="ARBA" id="ARBA00034495"/>
    </source>
</evidence>
<dbReference type="InterPro" id="IPR007659">
    <property type="entry name" value="Keratin_matx"/>
</dbReference>
<organism evidence="5">
    <name type="scientific">Ursus maritimus</name>
    <name type="common">Polar bear</name>
    <name type="synonym">Thalarctos maritimus</name>
    <dbReference type="NCBI Taxonomy" id="29073"/>
    <lineage>
        <taxon>Eukaryota</taxon>
        <taxon>Metazoa</taxon>
        <taxon>Chordata</taxon>
        <taxon>Craniata</taxon>
        <taxon>Vertebrata</taxon>
        <taxon>Euteleostomi</taxon>
        <taxon>Mammalia</taxon>
        <taxon>Eutheria</taxon>
        <taxon>Laurasiatheria</taxon>
        <taxon>Carnivora</taxon>
        <taxon>Caniformia</taxon>
        <taxon>Ursidae</taxon>
        <taxon>Ursus</taxon>
    </lineage>
</organism>
<dbReference type="OrthoDB" id="9834169at2759"/>
<dbReference type="AlphaFoldDB" id="A0A452UP18"/>
<comment type="similarity">
    <text evidence="3 4">Belongs to the PMG family.</text>
</comment>
<evidence type="ECO:0000256" key="4">
    <source>
        <dbReference type="RuleBase" id="RU369044"/>
    </source>
</evidence>
<dbReference type="OMA" id="LWLLDNC"/>
<comment type="function">
    <text evidence="4">In the hair cortex, hair keratin intermediate filaments are embedded in an interfilamentous matrix, consisting of hair keratin-associated proteins (KRTAP), which are essential for the formation of a rigid and resistant hair shaft through their extensive disulfide bond cross-linking with abundant cysteine residues of hair keratins. The matrix proteins include the high-sulfur and high-glycine-tyrosine keratins.</text>
</comment>
<reference evidence="5" key="1">
    <citation type="submission" date="2019-03" db="UniProtKB">
        <authorList>
            <consortium name="Ensembl"/>
        </authorList>
    </citation>
    <scope>IDENTIFICATION</scope>
</reference>
<dbReference type="PANTHER" id="PTHR23260:SF2">
    <property type="entry name" value="KERATIN-ASSOCIATED PROTEIN 24-1"/>
    <property type="match status" value="1"/>
</dbReference>
<evidence type="ECO:0000256" key="1">
    <source>
        <dbReference type="ARBA" id="ARBA00022737"/>
    </source>
</evidence>
<proteinExistence type="inferred from homology"/>
<dbReference type="KEGG" id="umr:103673206"/>
<dbReference type="GO" id="GO:0005829">
    <property type="term" value="C:cytosol"/>
    <property type="evidence" value="ECO:0007669"/>
    <property type="project" value="UniProtKB-ARBA"/>
</dbReference>
<dbReference type="GO" id="GO:0045095">
    <property type="term" value="C:keratin filament"/>
    <property type="evidence" value="ECO:0007669"/>
    <property type="project" value="UniProtKB-UniRule"/>
</dbReference>
<sequence>MQSSSVSLLDCSGDCSGTSYRTHCYIPVTSSVALCSSDVSPTFGLCLRSSYQGNLWLLGNCQGTYGETPSCKSPSCELKTCTTSCNPSSSCVPCNSPTVSQVCSTCETTNIGPKPSCSPCTQTKGYVSYCYTPSQRASKVCQTFSSGFKCFGRLNCLSDSFRPLNHCRLGSLKYRAYQNLAFIPSGFSPSCCIARSCQSQNYLVRNCQYPSYGSMSCQPLGYFSRNFQSLSCIPSTFPPLRYLCSGCRPLSCC</sequence>
<keyword evidence="1" id="KW-0677">Repeat</keyword>
<keyword evidence="2 4" id="KW-0416">Keratin</keyword>
<dbReference type="GO" id="GO:0005198">
    <property type="term" value="F:structural molecule activity"/>
    <property type="evidence" value="ECO:0007669"/>
    <property type="project" value="InterPro"/>
</dbReference>
<dbReference type="RefSeq" id="XP_008700161.2">
    <property type="nucleotide sequence ID" value="XM_008701939.2"/>
</dbReference>
<name>A0A452UP18_URSMA</name>
<protein>
    <recommendedName>
        <fullName evidence="4">Keratin-associated protein</fullName>
    </recommendedName>
</protein>
<dbReference type="Pfam" id="PF05287">
    <property type="entry name" value="PMG"/>
    <property type="match status" value="1"/>
</dbReference>